<feature type="region of interest" description="Disordered" evidence="1">
    <location>
        <begin position="1107"/>
        <end position="1133"/>
    </location>
</feature>
<comment type="caution">
    <text evidence="2">The sequence shown here is derived from an EMBL/GenBank/DDBJ whole genome shotgun (WGS) entry which is preliminary data.</text>
</comment>
<feature type="region of interest" description="Disordered" evidence="1">
    <location>
        <begin position="899"/>
        <end position="1031"/>
    </location>
</feature>
<dbReference type="EMBL" id="BDIP01000047">
    <property type="protein sequence ID" value="GIQ79729.1"/>
    <property type="molecule type" value="Genomic_DNA"/>
</dbReference>
<feature type="region of interest" description="Disordered" evidence="1">
    <location>
        <begin position="814"/>
        <end position="840"/>
    </location>
</feature>
<dbReference type="Proteomes" id="UP000265618">
    <property type="component" value="Unassembled WGS sequence"/>
</dbReference>
<organism evidence="2 3">
    <name type="scientific">Kipferlia bialata</name>
    <dbReference type="NCBI Taxonomy" id="797122"/>
    <lineage>
        <taxon>Eukaryota</taxon>
        <taxon>Metamonada</taxon>
        <taxon>Carpediemonas-like organisms</taxon>
        <taxon>Kipferlia</taxon>
    </lineage>
</organism>
<feature type="compositionally biased region" description="Polar residues" evidence="1">
    <location>
        <begin position="1121"/>
        <end position="1133"/>
    </location>
</feature>
<evidence type="ECO:0000313" key="3">
    <source>
        <dbReference type="Proteomes" id="UP000265618"/>
    </source>
</evidence>
<feature type="compositionally biased region" description="Low complexity" evidence="1">
    <location>
        <begin position="992"/>
        <end position="1006"/>
    </location>
</feature>
<evidence type="ECO:0000256" key="1">
    <source>
        <dbReference type="SAM" id="MobiDB-lite"/>
    </source>
</evidence>
<evidence type="ECO:0000313" key="2">
    <source>
        <dbReference type="EMBL" id="GIQ79729.1"/>
    </source>
</evidence>
<feature type="region of interest" description="Disordered" evidence="1">
    <location>
        <begin position="421"/>
        <end position="453"/>
    </location>
</feature>
<feature type="compositionally biased region" description="Acidic residues" evidence="1">
    <location>
        <begin position="432"/>
        <end position="447"/>
    </location>
</feature>
<protein>
    <submittedName>
        <fullName evidence="2">Uncharacterized protein</fullName>
    </submittedName>
</protein>
<feature type="compositionally biased region" description="Polar residues" evidence="1">
    <location>
        <begin position="1007"/>
        <end position="1017"/>
    </location>
</feature>
<reference evidence="2 3" key="1">
    <citation type="journal article" date="2018" name="PLoS ONE">
        <title>The draft genome of Kipferlia bialata reveals reductive genome evolution in fornicate parasites.</title>
        <authorList>
            <person name="Tanifuji G."/>
            <person name="Takabayashi S."/>
            <person name="Kume K."/>
            <person name="Takagi M."/>
            <person name="Nakayama T."/>
            <person name="Kamikawa R."/>
            <person name="Inagaki Y."/>
            <person name="Hashimoto T."/>
        </authorList>
    </citation>
    <scope>NUCLEOTIDE SEQUENCE [LARGE SCALE GENOMIC DNA]</scope>
    <source>
        <strain evidence="2">NY0173</strain>
    </source>
</reference>
<keyword evidence="3" id="KW-1185">Reference proteome</keyword>
<sequence>MASFVDLGRLVKRPLSNANNVQFVGDQQSIALDLGATGIAHALLRLPGVESGEMRMIGTGDSGTEWVCWVMDVERVSRIAVGVIGVASVTGGASPEQDAVGLLGSYKLLEGGKPGSRDKRKSVVRGRTLMPGDRVALTHCDGTLKAVIITGAAPQSPMAVPLPKAVSKDGVLPYVGLFPGSQVTLRGTYRVGQEIARLTADRYRDTPLSELDSVFHALEHATSDADRGLLAFVRTSLSAFVRVRAASSQIGQFGSSSGKVLRIVSQGILSECVEDVSKEVDALYSQAETQGSSQFHRLSLSLSLPRNRGAIPGLSSPATNANALNEGQRERERTAARLEVERESAELATSAADLFTAYTTKRDAHVTECLRRIAEMETEAEEDPGLQALSYARGAEMSRMGLGSPSLSMLRHRHIPDTRHSHYPWGHRAQESEPDDLDGLDSDDDLDGPPHPDACPIRVRYATTHISELMFANSELPPMDYAALIEMFNTLTADVCAAAEAVGTLWERGSALIQSGRERERLIQQVTAPLSALASGIYALFVSEDMAPEPPTLGMSRLVRGMRRSLARLVEAGLPVTVLGRSGINASLLSATCAFTNGLGAEAVRLLRNAWGLYVPGTNIPNEYMLGGVGATLEESYDDLDVAGENEAGSVRMDASQLLRRDLLALCGLRDASTHGDIFSVFSADTIGQTLAAREASTGDLGLGSRLLPAVVLAVGGSLRDVSFDASAHAAEGAAQEDLSHWEEYRQRLFFGLFKVFVDALRYAAGRTVALSRGLDPFPCPEGLEGDVSDEDMHRYLPLMPEQAVIQADCAGPSREQGLGESGWTAKDMPVGPSTPSDSEATPLIESLVHIVADLEATRTLLLPVLAARLGDHFGLPMSQGIANTTLTEAARMAPHPALLRASPSPSPAQGRKGARSGSGRESKTKKVVAPVESRATAAQRRLMGEVPRLSLGSSEDKGGRGGVRPGVSMSPLRLSLPTAALSPNARGSPTSGLSMSARSAPSSSPTGQGLNRSLRGTSGPGQYQRPKPFRPLQNVMPLAVTCQEAGTTRKIVAAALDETLRALVGVVTQGIVGEVEQRILRMKHVYTGFSNDTDVNATLRLSIQRGCPTERDRGTLGSPLPNSDPTSDTVGSSTHLVSVATPVLVVRVLLYMMQALRVGQGLPARVRAPFLRLVGLRIMQALSDNAKTHIRHVSQYGAMRLLLLQTAIFQALRPVLGGQAEPPDLSVGVMVHDVQQETAGSGGEGSEAEEGVPASGGTEVVYRLIPIGDLDLDHELMQIVVETQLESVSSYTQCLAEYVPGCK</sequence>
<proteinExistence type="predicted"/>
<name>A0A9K3CQG7_9EUKA</name>
<gene>
    <name evidence="2" type="ORF">KIPB_000419</name>
</gene>
<accession>A0A9K3CQG7</accession>